<sequence>MNTSKGLWPVATIVAQTNVPMHKKDKRLHYCGQLEQPSKYQQLLTYAQPKGNDFPEIQVPEKRCDNSINANPTHVARSKMKKKNETCHVNSIQIRQNHNKNNQRKKKKKVDILSLTCTFASPEATSAPHNFESFFP</sequence>
<dbReference type="Gramene" id="MELO3C033527.2.1">
    <property type="protein sequence ID" value="MELO3C033527.2.1"/>
    <property type="gene ID" value="MELO3C033527.2"/>
</dbReference>
<accession>A0A9I9EGN5</accession>
<dbReference type="EnsemblPlants" id="MELO3C033527.2.1">
    <property type="protein sequence ID" value="MELO3C033527.2.1"/>
    <property type="gene ID" value="MELO3C033527.2"/>
</dbReference>
<protein>
    <submittedName>
        <fullName evidence="2">Uncharacterized protein</fullName>
    </submittedName>
</protein>
<evidence type="ECO:0000313" key="2">
    <source>
        <dbReference type="EnsemblPlants" id="MELO3C033527.2.1"/>
    </source>
</evidence>
<proteinExistence type="predicted"/>
<feature type="compositionally biased region" description="Basic residues" evidence="1">
    <location>
        <begin position="97"/>
        <end position="107"/>
    </location>
</feature>
<dbReference type="AlphaFoldDB" id="A0A9I9EGN5"/>
<evidence type="ECO:0000256" key="1">
    <source>
        <dbReference type="SAM" id="MobiDB-lite"/>
    </source>
</evidence>
<feature type="region of interest" description="Disordered" evidence="1">
    <location>
        <begin position="74"/>
        <end position="107"/>
    </location>
</feature>
<reference evidence="2" key="1">
    <citation type="submission" date="2023-03" db="UniProtKB">
        <authorList>
            <consortium name="EnsemblPlants"/>
        </authorList>
    </citation>
    <scope>IDENTIFICATION</scope>
</reference>
<name>A0A9I9EGN5_CUCME</name>
<organism evidence="2">
    <name type="scientific">Cucumis melo</name>
    <name type="common">Muskmelon</name>
    <dbReference type="NCBI Taxonomy" id="3656"/>
    <lineage>
        <taxon>Eukaryota</taxon>
        <taxon>Viridiplantae</taxon>
        <taxon>Streptophyta</taxon>
        <taxon>Embryophyta</taxon>
        <taxon>Tracheophyta</taxon>
        <taxon>Spermatophyta</taxon>
        <taxon>Magnoliopsida</taxon>
        <taxon>eudicotyledons</taxon>
        <taxon>Gunneridae</taxon>
        <taxon>Pentapetalae</taxon>
        <taxon>rosids</taxon>
        <taxon>fabids</taxon>
        <taxon>Cucurbitales</taxon>
        <taxon>Cucurbitaceae</taxon>
        <taxon>Benincaseae</taxon>
        <taxon>Cucumis</taxon>
    </lineage>
</organism>